<dbReference type="Proteomes" id="UP000516957">
    <property type="component" value="Unassembled WGS sequence"/>
</dbReference>
<dbReference type="EMBL" id="JACCBE010000001">
    <property type="protein sequence ID" value="NYD58840.1"/>
    <property type="molecule type" value="Genomic_DNA"/>
</dbReference>
<reference evidence="1 2" key="1">
    <citation type="submission" date="2020-07" db="EMBL/GenBank/DDBJ databases">
        <title>Sequencing the genomes of 1000 actinobacteria strains.</title>
        <authorList>
            <person name="Klenk H.-P."/>
        </authorList>
    </citation>
    <scope>NUCLEOTIDE SEQUENCE [LARGE SCALE GENOMIC DNA]</scope>
    <source>
        <strain evidence="1 2">DSM 18965</strain>
    </source>
</reference>
<sequence length="59" mass="6527">MTTIDHPTREEVQRQRDAILNAVGLSAEELAERAASGELVGEEWSAWAEVEELGYLLGE</sequence>
<protein>
    <submittedName>
        <fullName evidence="1">Uncharacterized protein</fullName>
    </submittedName>
</protein>
<evidence type="ECO:0000313" key="1">
    <source>
        <dbReference type="EMBL" id="NYD58840.1"/>
    </source>
</evidence>
<proteinExistence type="predicted"/>
<comment type="caution">
    <text evidence="1">The sequence shown here is derived from an EMBL/GenBank/DDBJ whole genome shotgun (WGS) entry which is preliminary data.</text>
</comment>
<name>A0A7Y9JRT9_9ACTN</name>
<keyword evidence="2" id="KW-1185">Reference proteome</keyword>
<evidence type="ECO:0000313" key="2">
    <source>
        <dbReference type="Proteomes" id="UP000516957"/>
    </source>
</evidence>
<organism evidence="1 2">
    <name type="scientific">Nocardioides marinisabuli</name>
    <dbReference type="NCBI Taxonomy" id="419476"/>
    <lineage>
        <taxon>Bacteria</taxon>
        <taxon>Bacillati</taxon>
        <taxon>Actinomycetota</taxon>
        <taxon>Actinomycetes</taxon>
        <taxon>Propionibacteriales</taxon>
        <taxon>Nocardioidaceae</taxon>
        <taxon>Nocardioides</taxon>
    </lineage>
</organism>
<dbReference type="AlphaFoldDB" id="A0A7Y9JRT9"/>
<gene>
    <name evidence="1" type="ORF">BKA08_003078</name>
</gene>
<accession>A0A7Y9JRT9</accession>
<dbReference type="RefSeq" id="WP_179616388.1">
    <property type="nucleotide sequence ID" value="NZ_CP059163.1"/>
</dbReference>